<name>A0A1D2N6J1_ORCCI</name>
<dbReference type="Gene3D" id="1.20.1250.20">
    <property type="entry name" value="MFS general substrate transporter like domains"/>
    <property type="match status" value="2"/>
</dbReference>
<feature type="transmembrane region" description="Helical" evidence="4">
    <location>
        <begin position="193"/>
        <end position="211"/>
    </location>
</feature>
<organism evidence="5 6">
    <name type="scientific">Orchesella cincta</name>
    <name type="common">Springtail</name>
    <name type="synonym">Podura cincta</name>
    <dbReference type="NCBI Taxonomy" id="48709"/>
    <lineage>
        <taxon>Eukaryota</taxon>
        <taxon>Metazoa</taxon>
        <taxon>Ecdysozoa</taxon>
        <taxon>Arthropoda</taxon>
        <taxon>Hexapoda</taxon>
        <taxon>Collembola</taxon>
        <taxon>Entomobryomorpha</taxon>
        <taxon>Entomobryoidea</taxon>
        <taxon>Orchesellidae</taxon>
        <taxon>Orchesellinae</taxon>
        <taxon>Orchesella</taxon>
    </lineage>
</organism>
<keyword evidence="5" id="KW-0813">Transport</keyword>
<protein>
    <submittedName>
        <fullName evidence="5">Sodium-dependent glucose transporter 1</fullName>
    </submittedName>
</protein>
<dbReference type="GO" id="GO:0022857">
    <property type="term" value="F:transmembrane transporter activity"/>
    <property type="evidence" value="ECO:0007669"/>
    <property type="project" value="InterPro"/>
</dbReference>
<keyword evidence="5" id="KW-0762">Sugar transport</keyword>
<dbReference type="OrthoDB" id="18420at2759"/>
<feature type="transmembrane region" description="Helical" evidence="4">
    <location>
        <begin position="339"/>
        <end position="358"/>
    </location>
</feature>
<dbReference type="PANTHER" id="PTHR23121">
    <property type="entry name" value="SODIUM-DEPENDENT GLUCOSE TRANSPORTER 1"/>
    <property type="match status" value="1"/>
</dbReference>
<evidence type="ECO:0000313" key="5">
    <source>
        <dbReference type="EMBL" id="ODN00874.1"/>
    </source>
</evidence>
<feature type="transmembrane region" description="Helical" evidence="4">
    <location>
        <begin position="425"/>
        <end position="446"/>
    </location>
</feature>
<dbReference type="AlphaFoldDB" id="A0A1D2N6J1"/>
<accession>A0A1D2N6J1</accession>
<keyword evidence="3 4" id="KW-0472">Membrane</keyword>
<feature type="transmembrane region" description="Helical" evidence="4">
    <location>
        <begin position="104"/>
        <end position="123"/>
    </location>
</feature>
<feature type="transmembrane region" description="Helical" evidence="4">
    <location>
        <begin position="390"/>
        <end position="413"/>
    </location>
</feature>
<dbReference type="PANTHER" id="PTHR23121:SF9">
    <property type="entry name" value="SODIUM-DEPENDENT GLUCOSE TRANSPORTER 1"/>
    <property type="match status" value="1"/>
</dbReference>
<feature type="transmembrane region" description="Helical" evidence="4">
    <location>
        <begin position="452"/>
        <end position="474"/>
    </location>
</feature>
<feature type="transmembrane region" description="Helical" evidence="4">
    <location>
        <begin position="365"/>
        <end position="384"/>
    </location>
</feature>
<dbReference type="InterPro" id="IPR036259">
    <property type="entry name" value="MFS_trans_sf"/>
</dbReference>
<feature type="transmembrane region" description="Helical" evidence="4">
    <location>
        <begin position="64"/>
        <end position="84"/>
    </location>
</feature>
<feature type="transmembrane region" description="Helical" evidence="4">
    <location>
        <begin position="231"/>
        <end position="253"/>
    </location>
</feature>
<feature type="transmembrane region" description="Helical" evidence="4">
    <location>
        <begin position="297"/>
        <end position="319"/>
    </location>
</feature>
<reference evidence="5 6" key="1">
    <citation type="journal article" date="2016" name="Genome Biol. Evol.">
        <title>Gene Family Evolution Reflects Adaptation to Soil Environmental Stressors in the Genome of the Collembolan Orchesella cincta.</title>
        <authorList>
            <person name="Faddeeva-Vakhrusheva A."/>
            <person name="Derks M.F."/>
            <person name="Anvar S.Y."/>
            <person name="Agamennone V."/>
            <person name="Suring W."/>
            <person name="Smit S."/>
            <person name="van Straalen N.M."/>
            <person name="Roelofs D."/>
        </authorList>
    </citation>
    <scope>NUCLEOTIDE SEQUENCE [LARGE SCALE GENOMIC DNA]</scope>
    <source>
        <tissue evidence="5">Mixed pool</tissue>
    </source>
</reference>
<feature type="transmembrane region" description="Helical" evidence="4">
    <location>
        <begin position="130"/>
        <end position="146"/>
    </location>
</feature>
<dbReference type="SUPFAM" id="SSF103473">
    <property type="entry name" value="MFS general substrate transporter"/>
    <property type="match status" value="1"/>
</dbReference>
<proteinExistence type="predicted"/>
<evidence type="ECO:0000256" key="1">
    <source>
        <dbReference type="ARBA" id="ARBA00022692"/>
    </source>
</evidence>
<keyword evidence="2 4" id="KW-1133">Transmembrane helix</keyword>
<dbReference type="EMBL" id="LJIJ01000183">
    <property type="protein sequence ID" value="ODN00874.1"/>
    <property type="molecule type" value="Genomic_DNA"/>
</dbReference>
<evidence type="ECO:0000256" key="4">
    <source>
        <dbReference type="SAM" id="Phobius"/>
    </source>
</evidence>
<dbReference type="Proteomes" id="UP000094527">
    <property type="component" value="Unassembled WGS sequence"/>
</dbReference>
<keyword evidence="6" id="KW-1185">Reference proteome</keyword>
<evidence type="ECO:0000313" key="6">
    <source>
        <dbReference type="Proteomes" id="UP000094527"/>
    </source>
</evidence>
<dbReference type="OMA" id="CQHFCYA"/>
<evidence type="ECO:0000256" key="2">
    <source>
        <dbReference type="ARBA" id="ARBA00022989"/>
    </source>
</evidence>
<dbReference type="InterPro" id="IPR011701">
    <property type="entry name" value="MFS"/>
</dbReference>
<comment type="caution">
    <text evidence="5">The sequence shown here is derived from an EMBL/GenBank/DDBJ whole genome shotgun (WGS) entry which is preliminary data.</text>
</comment>
<evidence type="ECO:0000256" key="3">
    <source>
        <dbReference type="ARBA" id="ARBA00023136"/>
    </source>
</evidence>
<feature type="transmembrane region" description="Helical" evidence="4">
    <location>
        <begin position="152"/>
        <end position="172"/>
    </location>
</feature>
<sequence>MHANAFYLSIPVQQVALSQLVQVGNEVHSHYMTLSEKMGQEKDTVSCSSSDDKRKPLSKTQKHITALGIFYGNIAYGCAFNTYGPAITSLQNKYETDDATISRVFTILTIFYMCGALLAGVIFKYVNRQFAILFVLATMATMIFLTPHCPTMTLFFVTAAVLGIAAGTYDCSQIVWMMEMMQKDCPVYLQCQHFCYALGANLGSVIMAPFLDEGKGEIVTSISETEKLLVPYTIVGCILVGAVTFNAFVFFFLRYYPPPPEITESHISPNFILENGNPTSSSEVPPMGKWSWPKLRIVILSCCFCGAYQAMELCVLQFFPKFGQNSDLHLSESDSTYVLTGLTASFAIGRAISIIAVFKISVQRIICGNLGLLIIANTLLFGWAKSSLTMLWASSILYGLGFSSVYASFTAYIERHLNITNFIGSMLLVCGSGVAAIYPLVVGTFIEQNPIVLSFISYFSITVLILAFGTLSYLTHKNKTRYV</sequence>
<gene>
    <name evidence="5" type="ORF">Ocin01_05790</name>
</gene>
<keyword evidence="1 4" id="KW-0812">Transmembrane</keyword>
<dbReference type="Pfam" id="PF07690">
    <property type="entry name" value="MFS_1"/>
    <property type="match status" value="1"/>
</dbReference>